<reference evidence="1 2" key="1">
    <citation type="journal article" date="2011" name="Genome Biol.">
        <title>Comparative genome sequence analysis underscores mycoparasitism as the ancestral life style of Trichoderma.</title>
        <authorList>
            <person name="Kubicek C.P."/>
            <person name="Herrera-Estrella A."/>
            <person name="Seidl-Seiboth V."/>
            <person name="Martinez D.A."/>
            <person name="Druzhinina I.S."/>
            <person name="Thon M."/>
            <person name="Zeilinger S."/>
            <person name="Casas-Flores S."/>
            <person name="Horwitz B.A."/>
            <person name="Mukherjee P.K."/>
            <person name="Mukherjee M."/>
            <person name="Kredics L."/>
            <person name="Alcaraz L.D."/>
            <person name="Aerts A."/>
            <person name="Antal Z."/>
            <person name="Atanasova L."/>
            <person name="Cervantes-Badillo M.G."/>
            <person name="Challacombe J."/>
            <person name="Chertkov O."/>
            <person name="McCluskey K."/>
            <person name="Coulpier F."/>
            <person name="Deshpande N."/>
            <person name="von Doehren H."/>
            <person name="Ebbole D.J."/>
            <person name="Esquivel-Naranjo E.U."/>
            <person name="Fekete E."/>
            <person name="Flipphi M."/>
            <person name="Glaser F."/>
            <person name="Gomez-Rodriguez E.Y."/>
            <person name="Gruber S."/>
            <person name="Han C."/>
            <person name="Henrissat B."/>
            <person name="Hermosa R."/>
            <person name="Hernandez-Onate M."/>
            <person name="Karaffa L."/>
            <person name="Kosti I."/>
            <person name="Le Crom S."/>
            <person name="Lindquist E."/>
            <person name="Lucas S."/>
            <person name="Luebeck M."/>
            <person name="Luebeck P.S."/>
            <person name="Margeot A."/>
            <person name="Metz B."/>
            <person name="Misra M."/>
            <person name="Nevalainen H."/>
            <person name="Omann M."/>
            <person name="Packer N."/>
            <person name="Perrone G."/>
            <person name="Uresti-Rivera E.E."/>
            <person name="Salamov A."/>
            <person name="Schmoll M."/>
            <person name="Seiboth B."/>
            <person name="Shapiro H."/>
            <person name="Sukno S."/>
            <person name="Tamayo-Ramos J.A."/>
            <person name="Tisch D."/>
            <person name="Wiest A."/>
            <person name="Wilkinson H.H."/>
            <person name="Zhang M."/>
            <person name="Coutinho P.M."/>
            <person name="Kenerley C.M."/>
            <person name="Monte E."/>
            <person name="Baker S.E."/>
            <person name="Grigoriev I.V."/>
        </authorList>
    </citation>
    <scope>NUCLEOTIDE SEQUENCE [LARGE SCALE GENOMIC DNA]</scope>
    <source>
        <strain evidence="2">Gv29-8 / FGSC 10586</strain>
    </source>
</reference>
<accession>G9N8D5</accession>
<name>G9N8D5_HYPVG</name>
<gene>
    <name evidence="1" type="ORF">TRIVIDRAFT_66190</name>
</gene>
<dbReference type="HOGENOM" id="CLU_1267052_0_0_1"/>
<dbReference type="Proteomes" id="UP000007115">
    <property type="component" value="Unassembled WGS sequence"/>
</dbReference>
<keyword evidence="2" id="KW-1185">Reference proteome</keyword>
<protein>
    <submittedName>
        <fullName evidence="1">Uncharacterized protein</fullName>
    </submittedName>
</protein>
<dbReference type="AlphaFoldDB" id="G9N8D5"/>
<dbReference type="RefSeq" id="XP_013951440.1">
    <property type="nucleotide sequence ID" value="XM_014095965.1"/>
</dbReference>
<dbReference type="VEuPathDB" id="FungiDB:TRIVIDRAFT_66190"/>
<organism evidence="1 2">
    <name type="scientific">Hypocrea virens (strain Gv29-8 / FGSC 10586)</name>
    <name type="common">Gliocladium virens</name>
    <name type="synonym">Trichoderma virens</name>
    <dbReference type="NCBI Taxonomy" id="413071"/>
    <lineage>
        <taxon>Eukaryota</taxon>
        <taxon>Fungi</taxon>
        <taxon>Dikarya</taxon>
        <taxon>Ascomycota</taxon>
        <taxon>Pezizomycotina</taxon>
        <taxon>Sordariomycetes</taxon>
        <taxon>Hypocreomycetidae</taxon>
        <taxon>Hypocreales</taxon>
        <taxon>Hypocreaceae</taxon>
        <taxon>Trichoderma</taxon>
    </lineage>
</organism>
<dbReference type="InParanoid" id="G9N8D5"/>
<evidence type="ECO:0000313" key="1">
    <source>
        <dbReference type="EMBL" id="EHK17243.1"/>
    </source>
</evidence>
<evidence type="ECO:0000313" key="2">
    <source>
        <dbReference type="Proteomes" id="UP000007115"/>
    </source>
</evidence>
<sequence>MNAHGNAICSLNSQDAYCIRTLLYLYEYMQDGTLGYTEQMAIIELMDQHVILPLHKTVPILVHIINRYIPDIDPTGTSPGTNMPYERAQAAIILYEYSMRHMQSILQWREYGAKQAVKRRIRIKVQNAAKTVSLKRHPDCTRILPVYHSSSTLNLHHQHLFFPHKQPSIFKITAPELPFLFLVEILARMANQPSSHGYWNIEAMRYSLPSSSPHEANQ</sequence>
<proteinExistence type="predicted"/>
<dbReference type="EMBL" id="ABDF02000089">
    <property type="protein sequence ID" value="EHK17243.1"/>
    <property type="molecule type" value="Genomic_DNA"/>
</dbReference>
<dbReference type="GeneID" id="25796803"/>
<comment type="caution">
    <text evidence="1">The sequence shown here is derived from an EMBL/GenBank/DDBJ whole genome shotgun (WGS) entry which is preliminary data.</text>
</comment>